<organism evidence="1 2">
    <name type="scientific">Aquitalea magnusonii</name>
    <dbReference type="NCBI Taxonomy" id="332411"/>
    <lineage>
        <taxon>Bacteria</taxon>
        <taxon>Pseudomonadati</taxon>
        <taxon>Pseudomonadota</taxon>
        <taxon>Betaproteobacteria</taxon>
        <taxon>Neisseriales</taxon>
        <taxon>Chromobacteriaceae</taxon>
        <taxon>Aquitalea</taxon>
    </lineage>
</organism>
<dbReference type="Gene3D" id="1.10.3600.10">
    <property type="entry name" value="Putative bacterial toxin ydaT"/>
    <property type="match status" value="1"/>
</dbReference>
<sequence length="192" mass="21750">MNGMRNRPHKTMIGVLRDAVHTWRQRERWSMEVVANEIVQRYYQQGLDVVWLVDFHRHEPGGDVVRVMKTNCERITRWLDDQTKDTNLMSANFVPMLLQVMPPDLRLQVLVEAFTPLGIDVSLRMADEVTDSHAALMSALAKESGEGMAAFALLADRCTHDELTRALVEIEEGAAAHQDAAVFIRQRLGRGG</sequence>
<evidence type="ECO:0000313" key="2">
    <source>
        <dbReference type="Proteomes" id="UP000248395"/>
    </source>
</evidence>
<proteinExistence type="predicted"/>
<keyword evidence="2" id="KW-1185">Reference proteome</keyword>
<evidence type="ECO:0000313" key="1">
    <source>
        <dbReference type="EMBL" id="PXX49013.1"/>
    </source>
</evidence>
<accession>A0A318JMA4</accession>
<dbReference type="EMBL" id="QJKC01000005">
    <property type="protein sequence ID" value="PXX49013.1"/>
    <property type="molecule type" value="Genomic_DNA"/>
</dbReference>
<gene>
    <name evidence="1" type="ORF">DFR38_10549</name>
</gene>
<reference evidence="1 2" key="1">
    <citation type="submission" date="2018-05" db="EMBL/GenBank/DDBJ databases">
        <title>Genomic Encyclopedia of Type Strains, Phase IV (KMG-IV): sequencing the most valuable type-strain genomes for metagenomic binning, comparative biology and taxonomic classification.</title>
        <authorList>
            <person name="Goeker M."/>
        </authorList>
    </citation>
    <scope>NUCLEOTIDE SEQUENCE [LARGE SCALE GENOMIC DNA]</scope>
    <source>
        <strain evidence="1 2">DSM 25134</strain>
    </source>
</reference>
<protein>
    <recommendedName>
        <fullName evidence="3">Bacterial toxin YdaT domain-containing protein</fullName>
    </recommendedName>
</protein>
<dbReference type="InterPro" id="IPR037042">
    <property type="entry name" value="YdaT-like_sf"/>
</dbReference>
<evidence type="ECO:0008006" key="3">
    <source>
        <dbReference type="Google" id="ProtNLM"/>
    </source>
</evidence>
<name>A0A318JMA4_9NEIS</name>
<comment type="caution">
    <text evidence="1">The sequence shown here is derived from an EMBL/GenBank/DDBJ whole genome shotgun (WGS) entry which is preliminary data.</text>
</comment>
<dbReference type="Proteomes" id="UP000248395">
    <property type="component" value="Unassembled WGS sequence"/>
</dbReference>
<dbReference type="AlphaFoldDB" id="A0A318JMA4"/>